<dbReference type="PANTHER" id="PTHR36058:SF1">
    <property type="entry name" value="NUCLEOPHOSMIN"/>
    <property type="match status" value="1"/>
</dbReference>
<evidence type="ECO:0000313" key="2">
    <source>
        <dbReference type="EMBL" id="CAD9134818.1"/>
    </source>
</evidence>
<gene>
    <name evidence="2" type="ORF">ACAT0790_LOCUS23938</name>
</gene>
<evidence type="ECO:0000256" key="1">
    <source>
        <dbReference type="SAM" id="SignalP"/>
    </source>
</evidence>
<protein>
    <recommendedName>
        <fullName evidence="3">Saposin B-type domain-containing protein</fullName>
    </recommendedName>
</protein>
<dbReference type="PANTHER" id="PTHR36058">
    <property type="entry name" value="NUCLEOPHOSMIN"/>
    <property type="match status" value="1"/>
</dbReference>
<feature type="signal peptide" evidence="1">
    <location>
        <begin position="1"/>
        <end position="23"/>
    </location>
</feature>
<keyword evidence="1" id="KW-0732">Signal</keyword>
<dbReference type="AlphaFoldDB" id="A0A7S1MLA2"/>
<dbReference type="EMBL" id="HBGE01039788">
    <property type="protein sequence ID" value="CAD9134818.1"/>
    <property type="molecule type" value="Transcribed_RNA"/>
</dbReference>
<name>A0A7S1MLA2_ALECA</name>
<feature type="chain" id="PRO_5031293549" description="Saposin B-type domain-containing protein" evidence="1">
    <location>
        <begin position="24"/>
        <end position="229"/>
    </location>
</feature>
<organism evidence="2">
    <name type="scientific">Alexandrium catenella</name>
    <name type="common">Red tide dinoflagellate</name>
    <name type="synonym">Gonyaulax catenella</name>
    <dbReference type="NCBI Taxonomy" id="2925"/>
    <lineage>
        <taxon>Eukaryota</taxon>
        <taxon>Sar</taxon>
        <taxon>Alveolata</taxon>
        <taxon>Dinophyceae</taxon>
        <taxon>Gonyaulacales</taxon>
        <taxon>Pyrocystaceae</taxon>
        <taxon>Alexandrium</taxon>
    </lineage>
</organism>
<reference evidence="2" key="1">
    <citation type="submission" date="2021-01" db="EMBL/GenBank/DDBJ databases">
        <authorList>
            <person name="Corre E."/>
            <person name="Pelletier E."/>
            <person name="Niang G."/>
            <person name="Scheremetjew M."/>
            <person name="Finn R."/>
            <person name="Kale V."/>
            <person name="Holt S."/>
            <person name="Cochrane G."/>
            <person name="Meng A."/>
            <person name="Brown T."/>
            <person name="Cohen L."/>
        </authorList>
    </citation>
    <scope>NUCLEOTIDE SEQUENCE</scope>
    <source>
        <strain evidence="2">OF101</strain>
    </source>
</reference>
<sequence length="229" mass="25546">MIPLAYPFLTSTVLLALLRCGAGGVSKELVAHVQCATCGVAMQMAHSYARENKVKEEDALLDMIDGMCSVKKPEGKWVAKLDIERASSGGFHLEPQEHLGRCKSECITIQRACQASLKGKEEALVELLMKGKEPEDLRRKICKKVCDKKLPALEEWKDEPFSARDPKEVEAEERVAKMEAETGQKFKMWSREEIAGMSQADIELEAAKDALGAQRREVELKKKAERGEL</sequence>
<evidence type="ECO:0008006" key="3">
    <source>
        <dbReference type="Google" id="ProtNLM"/>
    </source>
</evidence>
<proteinExistence type="predicted"/>
<accession>A0A7S1MLA2</accession>